<name>A0A8H3E307_9AGAM</name>
<dbReference type="Proteomes" id="UP000663827">
    <property type="component" value="Unassembled WGS sequence"/>
</dbReference>
<dbReference type="EMBL" id="CAJNJQ010001927">
    <property type="protein sequence ID" value="CAE7155007.1"/>
    <property type="molecule type" value="Genomic_DNA"/>
</dbReference>
<gene>
    <name evidence="1" type="ORF">RDB_LOCUS92989</name>
</gene>
<protein>
    <submittedName>
        <fullName evidence="1">Uncharacterized protein</fullName>
    </submittedName>
</protein>
<accession>A0A8H3E307</accession>
<evidence type="ECO:0000313" key="2">
    <source>
        <dbReference type="Proteomes" id="UP000663827"/>
    </source>
</evidence>
<organism evidence="1 2">
    <name type="scientific">Rhizoctonia solani</name>
    <dbReference type="NCBI Taxonomy" id="456999"/>
    <lineage>
        <taxon>Eukaryota</taxon>
        <taxon>Fungi</taxon>
        <taxon>Dikarya</taxon>
        <taxon>Basidiomycota</taxon>
        <taxon>Agaricomycotina</taxon>
        <taxon>Agaricomycetes</taxon>
        <taxon>Cantharellales</taxon>
        <taxon>Ceratobasidiaceae</taxon>
        <taxon>Rhizoctonia</taxon>
    </lineage>
</organism>
<reference evidence="1" key="1">
    <citation type="submission" date="2021-01" db="EMBL/GenBank/DDBJ databases">
        <authorList>
            <person name="Kaushik A."/>
        </authorList>
    </citation>
    <scope>NUCLEOTIDE SEQUENCE</scope>
    <source>
        <strain evidence="1">AG5</strain>
    </source>
</reference>
<proteinExistence type="predicted"/>
<comment type="caution">
    <text evidence="1">The sequence shown here is derived from an EMBL/GenBank/DDBJ whole genome shotgun (WGS) entry which is preliminary data.</text>
</comment>
<evidence type="ECO:0000313" key="1">
    <source>
        <dbReference type="EMBL" id="CAE7155007.1"/>
    </source>
</evidence>
<sequence length="249" mass="27245">MRRFYKATEGALVIRAAMSVTSTHSSYLFNVKAISPLFHLSPIASSDDGLGWAPSCTTQNCLRTASWSTSAINSTLSFEYWGTGQDVVLDGSVEGNMDIQFLYNGIWTPWNPSGDTLFRFQGSLIDNSDSYNVTLKVLDASPDARLTITGARVNATLLRVLANLRPYNSVPADHWIVPSNADGLKYTGFVQEATALQADIPPVYVSSTAGSSMSTRFNGLTRSLNKFSHTNFDAYACSLELSHVRTMWS</sequence>
<dbReference type="AlphaFoldDB" id="A0A8H3E307"/>